<name>A0A9X0BT08_9EURO</name>
<evidence type="ECO:0000313" key="2">
    <source>
        <dbReference type="EMBL" id="KAJ5483158.1"/>
    </source>
</evidence>
<gene>
    <name evidence="2" type="ORF">N7530_002404</name>
</gene>
<reference evidence="2" key="2">
    <citation type="journal article" date="2023" name="IMA Fungus">
        <title>Comparative genomic study of the Penicillium genus elucidates a diverse pangenome and 15 lateral gene transfer events.</title>
        <authorList>
            <person name="Petersen C."/>
            <person name="Sorensen T."/>
            <person name="Nielsen M.R."/>
            <person name="Sondergaard T.E."/>
            <person name="Sorensen J.L."/>
            <person name="Fitzpatrick D.A."/>
            <person name="Frisvad J.C."/>
            <person name="Nielsen K.L."/>
        </authorList>
    </citation>
    <scope>NUCLEOTIDE SEQUENCE</scope>
    <source>
        <strain evidence="2">IBT 17660</strain>
    </source>
</reference>
<sequence length="111" mass="12069">MRWAIIVNFLGAAAAIAPSATQTTESSIDVMHATMPRCLNSAAKSCQKLSSPLKIETWHGFDCQGAGAGFTEFNTSVLALNISNYFVSRSFRLNRTLEVRHARTFGAATTR</sequence>
<evidence type="ECO:0000313" key="3">
    <source>
        <dbReference type="Proteomes" id="UP001147760"/>
    </source>
</evidence>
<keyword evidence="3" id="KW-1185">Reference proteome</keyword>
<reference evidence="2" key="1">
    <citation type="submission" date="2022-12" db="EMBL/GenBank/DDBJ databases">
        <authorList>
            <person name="Petersen C."/>
        </authorList>
    </citation>
    <scope>NUCLEOTIDE SEQUENCE</scope>
    <source>
        <strain evidence="2">IBT 17660</strain>
    </source>
</reference>
<feature type="chain" id="PRO_5040813050" description="Carboxylic ester hydrolase" evidence="1">
    <location>
        <begin position="16"/>
        <end position="111"/>
    </location>
</feature>
<keyword evidence="1" id="KW-0732">Signal</keyword>
<comment type="caution">
    <text evidence="2">The sequence shown here is derived from an EMBL/GenBank/DDBJ whole genome shotgun (WGS) entry which is preliminary data.</text>
</comment>
<evidence type="ECO:0000256" key="1">
    <source>
        <dbReference type="SAM" id="SignalP"/>
    </source>
</evidence>
<protein>
    <recommendedName>
        <fullName evidence="4">Carboxylic ester hydrolase</fullName>
    </recommendedName>
</protein>
<evidence type="ECO:0008006" key="4">
    <source>
        <dbReference type="Google" id="ProtNLM"/>
    </source>
</evidence>
<dbReference type="Proteomes" id="UP001147760">
    <property type="component" value="Unassembled WGS sequence"/>
</dbReference>
<feature type="signal peptide" evidence="1">
    <location>
        <begin position="1"/>
        <end position="15"/>
    </location>
</feature>
<organism evidence="2 3">
    <name type="scientific">Penicillium desertorum</name>
    <dbReference type="NCBI Taxonomy" id="1303715"/>
    <lineage>
        <taxon>Eukaryota</taxon>
        <taxon>Fungi</taxon>
        <taxon>Dikarya</taxon>
        <taxon>Ascomycota</taxon>
        <taxon>Pezizomycotina</taxon>
        <taxon>Eurotiomycetes</taxon>
        <taxon>Eurotiomycetidae</taxon>
        <taxon>Eurotiales</taxon>
        <taxon>Aspergillaceae</taxon>
        <taxon>Penicillium</taxon>
    </lineage>
</organism>
<proteinExistence type="predicted"/>
<dbReference type="EMBL" id="JAPWDO010000002">
    <property type="protein sequence ID" value="KAJ5483158.1"/>
    <property type="molecule type" value="Genomic_DNA"/>
</dbReference>
<dbReference type="AlphaFoldDB" id="A0A9X0BT08"/>
<accession>A0A9X0BT08</accession>